<evidence type="ECO:0000256" key="1">
    <source>
        <dbReference type="ARBA" id="ARBA00004370"/>
    </source>
</evidence>
<keyword evidence="5" id="KW-0175">Coiled coil</keyword>
<protein>
    <recommendedName>
        <fullName evidence="8">Transmembrane protein</fullName>
    </recommendedName>
</protein>
<evidence type="ECO:0000256" key="3">
    <source>
        <dbReference type="ARBA" id="ARBA00022989"/>
    </source>
</evidence>
<gene>
    <name evidence="7" type="ORF">g.156666</name>
</gene>
<dbReference type="InterPro" id="IPR008662">
    <property type="entry name" value="TOIP1/2"/>
</dbReference>
<evidence type="ECO:0000256" key="4">
    <source>
        <dbReference type="ARBA" id="ARBA00023136"/>
    </source>
</evidence>
<dbReference type="AlphaFoldDB" id="A0A2S2PA79"/>
<feature type="coiled-coil region" evidence="5">
    <location>
        <begin position="122"/>
        <end position="149"/>
    </location>
</feature>
<dbReference type="GO" id="GO:0016020">
    <property type="term" value="C:membrane"/>
    <property type="evidence" value="ECO:0007669"/>
    <property type="project" value="UniProtKB-SubCell"/>
</dbReference>
<keyword evidence="4 6" id="KW-0472">Membrane</keyword>
<accession>A0A2S2PA79</accession>
<keyword evidence="2 6" id="KW-0812">Transmembrane</keyword>
<evidence type="ECO:0000313" key="7">
    <source>
        <dbReference type="EMBL" id="MBY26361.1"/>
    </source>
</evidence>
<proteinExistence type="predicted"/>
<evidence type="ECO:0008006" key="8">
    <source>
        <dbReference type="Google" id="ProtNLM"/>
    </source>
</evidence>
<organism evidence="7">
    <name type="scientific">Schizaphis graminum</name>
    <name type="common">Green bug aphid</name>
    <dbReference type="NCBI Taxonomy" id="13262"/>
    <lineage>
        <taxon>Eukaryota</taxon>
        <taxon>Metazoa</taxon>
        <taxon>Ecdysozoa</taxon>
        <taxon>Arthropoda</taxon>
        <taxon>Hexapoda</taxon>
        <taxon>Insecta</taxon>
        <taxon>Pterygota</taxon>
        <taxon>Neoptera</taxon>
        <taxon>Paraneoptera</taxon>
        <taxon>Hemiptera</taxon>
        <taxon>Sternorrhyncha</taxon>
        <taxon>Aphidomorpha</taxon>
        <taxon>Aphidoidea</taxon>
        <taxon>Aphididae</taxon>
        <taxon>Aphidini</taxon>
        <taxon>Schizaphis</taxon>
    </lineage>
</organism>
<evidence type="ECO:0000256" key="6">
    <source>
        <dbReference type="SAM" id="Phobius"/>
    </source>
</evidence>
<keyword evidence="3 6" id="KW-1133">Transmembrane helix</keyword>
<dbReference type="EMBL" id="GGMR01013742">
    <property type="protein sequence ID" value="MBY26361.1"/>
    <property type="molecule type" value="Transcribed_RNA"/>
</dbReference>
<name>A0A2S2PA79_SCHGA</name>
<dbReference type="PANTHER" id="PTHR18843:SF7">
    <property type="entry name" value="LAMINA-ASSOCIATED POLYPEPTIDE 1B ISOFORM 1-RELATED"/>
    <property type="match status" value="1"/>
</dbReference>
<dbReference type="GO" id="GO:0001671">
    <property type="term" value="F:ATPase activator activity"/>
    <property type="evidence" value="ECO:0007669"/>
    <property type="project" value="InterPro"/>
</dbReference>
<comment type="subcellular location">
    <subcellularLocation>
        <location evidence="1">Membrane</location>
    </subcellularLocation>
</comment>
<dbReference type="InterPro" id="IPR038599">
    <property type="entry name" value="LAP1C-like_C_sf"/>
</dbReference>
<feature type="transmembrane region" description="Helical" evidence="6">
    <location>
        <begin position="88"/>
        <end position="106"/>
    </location>
</feature>
<evidence type="ECO:0000256" key="2">
    <source>
        <dbReference type="ARBA" id="ARBA00022692"/>
    </source>
</evidence>
<dbReference type="GO" id="GO:0061024">
    <property type="term" value="P:membrane organization"/>
    <property type="evidence" value="ECO:0007669"/>
    <property type="project" value="TreeGrafter"/>
</dbReference>
<evidence type="ECO:0000256" key="5">
    <source>
        <dbReference type="SAM" id="Coils"/>
    </source>
</evidence>
<reference evidence="7" key="1">
    <citation type="submission" date="2018-04" db="EMBL/GenBank/DDBJ databases">
        <title>Transcriptome of Schizaphis graminum biotype I.</title>
        <authorList>
            <person name="Scully E.D."/>
            <person name="Geib S.M."/>
            <person name="Palmer N.A."/>
            <person name="Koch K."/>
            <person name="Bradshaw J."/>
            <person name="Heng-Moss T."/>
            <person name="Sarath G."/>
        </authorList>
    </citation>
    <scope>NUCLEOTIDE SEQUENCE</scope>
</reference>
<dbReference type="PANTHER" id="PTHR18843">
    <property type="entry name" value="TORSIN-1A-INTERACTING PROTEIN"/>
    <property type="match status" value="1"/>
</dbReference>
<sequence>MEVQSTELKCSLCKSEVNDYCPEFIEQLKTKYGNFKDFQLFYNNFKKDPDSVCDLCPTCRINSWRDKYTNCPQVRPHARTTNAPKNRWSNIILFIITILAFVFGLYSHTDTSDTKYLTVLSENQLKSTMELLENKLSSSEQQQSILKKLNGAFSRLREPGEPIIFMLLHDDASKKTTDCLASYASISAKKHIFTNSSKSLWIDGSEWTSYTDLNQDNLLYEKLTTSLEENEVLVLENLQDLPWSLAKTLHHLCDTENPKFAKAMYMLELRVIDDLKQLSDGQKIVVAERAMNRVWQNAPNEYRAALISRLTSYVDTVLWESDQPCSRESFIRISP</sequence>
<dbReference type="Gene3D" id="3.40.50.12190">
    <property type="match status" value="1"/>
</dbReference>